<reference evidence="1" key="1">
    <citation type="submission" date="2014-11" db="EMBL/GenBank/DDBJ databases">
        <authorList>
            <person name="Amaro Gonzalez C."/>
        </authorList>
    </citation>
    <scope>NUCLEOTIDE SEQUENCE</scope>
</reference>
<sequence>MEIITIAFIAVKSGVSELT</sequence>
<accession>A0A0E9VWB8</accession>
<dbReference type="EMBL" id="GBXM01026947">
    <property type="protein sequence ID" value="JAH81630.1"/>
    <property type="molecule type" value="Transcribed_RNA"/>
</dbReference>
<protein>
    <submittedName>
        <fullName evidence="1">Uncharacterized protein</fullName>
    </submittedName>
</protein>
<reference evidence="1" key="2">
    <citation type="journal article" date="2015" name="Fish Shellfish Immunol.">
        <title>Early steps in the European eel (Anguilla anguilla)-Vibrio vulnificus interaction in the gills: Role of the RtxA13 toxin.</title>
        <authorList>
            <person name="Callol A."/>
            <person name="Pajuelo D."/>
            <person name="Ebbesson L."/>
            <person name="Teles M."/>
            <person name="MacKenzie S."/>
            <person name="Amaro C."/>
        </authorList>
    </citation>
    <scope>NUCLEOTIDE SEQUENCE</scope>
</reference>
<proteinExistence type="predicted"/>
<dbReference type="AlphaFoldDB" id="A0A0E9VWB8"/>
<name>A0A0E9VWB8_ANGAN</name>
<evidence type="ECO:0000313" key="1">
    <source>
        <dbReference type="EMBL" id="JAH81630.1"/>
    </source>
</evidence>
<organism evidence="1">
    <name type="scientific">Anguilla anguilla</name>
    <name type="common">European freshwater eel</name>
    <name type="synonym">Muraena anguilla</name>
    <dbReference type="NCBI Taxonomy" id="7936"/>
    <lineage>
        <taxon>Eukaryota</taxon>
        <taxon>Metazoa</taxon>
        <taxon>Chordata</taxon>
        <taxon>Craniata</taxon>
        <taxon>Vertebrata</taxon>
        <taxon>Euteleostomi</taxon>
        <taxon>Actinopterygii</taxon>
        <taxon>Neopterygii</taxon>
        <taxon>Teleostei</taxon>
        <taxon>Anguilliformes</taxon>
        <taxon>Anguillidae</taxon>
        <taxon>Anguilla</taxon>
    </lineage>
</organism>